<proteinExistence type="predicted"/>
<organism evidence="1 2">
    <name type="scientific">Ajellomyces capsulatus</name>
    <name type="common">Darling's disease fungus</name>
    <name type="synonym">Histoplasma capsulatum</name>
    <dbReference type="NCBI Taxonomy" id="5037"/>
    <lineage>
        <taxon>Eukaryota</taxon>
        <taxon>Fungi</taxon>
        <taxon>Dikarya</taxon>
        <taxon>Ascomycota</taxon>
        <taxon>Pezizomycotina</taxon>
        <taxon>Eurotiomycetes</taxon>
        <taxon>Eurotiomycetidae</taxon>
        <taxon>Onygenales</taxon>
        <taxon>Ajellomycetaceae</taxon>
        <taxon>Histoplasma</taxon>
    </lineage>
</organism>
<dbReference type="VEuPathDB" id="FungiDB:I7I52_06600"/>
<comment type="caution">
    <text evidence="1">The sequence shown here is derived from an EMBL/GenBank/DDBJ whole genome shotgun (WGS) entry which is preliminary data.</text>
</comment>
<evidence type="ECO:0000313" key="2">
    <source>
        <dbReference type="Proteomes" id="UP000670092"/>
    </source>
</evidence>
<protein>
    <submittedName>
        <fullName evidence="1">Uncharacterized protein</fullName>
    </submittedName>
</protein>
<dbReference type="EMBL" id="JAEVHI010000003">
    <property type="protein sequence ID" value="KAG5296079.1"/>
    <property type="molecule type" value="Genomic_DNA"/>
</dbReference>
<reference evidence="1 2" key="1">
    <citation type="submission" date="2021-01" db="EMBL/GenBank/DDBJ databases">
        <title>Chromosome-level genome assembly of a human fungal pathogen reveals clustering of transcriptionally co-regulated genes.</title>
        <authorList>
            <person name="Voorhies M."/>
            <person name="Cohen S."/>
            <person name="Shea T.P."/>
            <person name="Petrus S."/>
            <person name="Munoz J.F."/>
            <person name="Poplawski S."/>
            <person name="Goldman W.E."/>
            <person name="Michael T."/>
            <person name="Cuomo C.A."/>
            <person name="Sil A."/>
            <person name="Beyhan S."/>
        </authorList>
    </citation>
    <scope>NUCLEOTIDE SEQUENCE [LARGE SCALE GENOMIC DNA]</scope>
    <source>
        <strain evidence="1 2">G184AR</strain>
    </source>
</reference>
<dbReference type="AlphaFoldDB" id="A0A8H7YPF5"/>
<dbReference type="Proteomes" id="UP000670092">
    <property type="component" value="Unassembled WGS sequence"/>
</dbReference>
<accession>A0A8H7YPF5</accession>
<name>A0A8H7YPF5_AJECA</name>
<evidence type="ECO:0000313" key="1">
    <source>
        <dbReference type="EMBL" id="KAG5296079.1"/>
    </source>
</evidence>
<sequence length="121" mass="14236">MLLGFVSRYSRCLPSLPISPTSHFSLHFQPWKVSLPWYVLDVTRIMPEPLSRSGSYWCRWNFPRPAWTDWLGGAQCRSGEANIPTKRQRPRLAVMPRHFGGRRVDPWSQLKDRKLENSRIE</sequence>
<gene>
    <name evidence="1" type="ORF">I7I52_06600</name>
</gene>